<feature type="compositionally biased region" description="Polar residues" evidence="8">
    <location>
        <begin position="1"/>
        <end position="10"/>
    </location>
</feature>
<keyword evidence="5 7" id="KW-0460">Magnesium</keyword>
<evidence type="ECO:0000313" key="12">
    <source>
        <dbReference type="Proteomes" id="UP000006798"/>
    </source>
</evidence>
<feature type="region of interest" description="Disordered" evidence="8">
    <location>
        <begin position="1198"/>
        <end position="1275"/>
    </location>
</feature>
<dbReference type="KEGG" id="cnc:CNE_1c10700"/>
<dbReference type="PANTHER" id="PTHR30621">
    <property type="entry name" value="GLUTAMINE SYNTHETASE ADENYLYLTRANSFERASE"/>
    <property type="match status" value="1"/>
</dbReference>
<dbReference type="SUPFAM" id="SSF81301">
    <property type="entry name" value="Nucleotidyltransferase"/>
    <property type="match status" value="2"/>
</dbReference>
<feature type="compositionally biased region" description="Low complexity" evidence="8">
    <location>
        <begin position="1209"/>
        <end position="1230"/>
    </location>
</feature>
<dbReference type="InterPro" id="IPR013546">
    <property type="entry name" value="PII_UdlTrfase/GS_AdlTrfase"/>
</dbReference>
<evidence type="ECO:0000256" key="2">
    <source>
        <dbReference type="ARBA" id="ARBA00022695"/>
    </source>
</evidence>
<feature type="compositionally biased region" description="Basic residues" evidence="8">
    <location>
        <begin position="1263"/>
        <end position="1275"/>
    </location>
</feature>
<feature type="compositionally biased region" description="Basic residues" evidence="8">
    <location>
        <begin position="1236"/>
        <end position="1247"/>
    </location>
</feature>
<dbReference type="Pfam" id="PF03710">
    <property type="entry name" value="GlnE"/>
    <property type="match status" value="2"/>
</dbReference>
<keyword evidence="6 7" id="KW-0511">Multifunctional enzyme</keyword>
<comment type="catalytic activity">
    <reaction evidence="7">
        <text>[glutamine synthetase]-L-tyrosine + ATP = [glutamine synthetase]-O(4)-(5'-adenylyl)-L-tyrosine + diphosphate</text>
        <dbReference type="Rhea" id="RHEA:18589"/>
        <dbReference type="Rhea" id="RHEA-COMP:10660"/>
        <dbReference type="Rhea" id="RHEA-COMP:10661"/>
        <dbReference type="ChEBI" id="CHEBI:30616"/>
        <dbReference type="ChEBI" id="CHEBI:33019"/>
        <dbReference type="ChEBI" id="CHEBI:46858"/>
        <dbReference type="ChEBI" id="CHEBI:83624"/>
        <dbReference type="EC" id="2.7.7.42"/>
    </reaction>
</comment>
<feature type="compositionally biased region" description="Basic residues" evidence="8">
    <location>
        <begin position="1071"/>
        <end position="1083"/>
    </location>
</feature>
<dbReference type="GO" id="GO:0000820">
    <property type="term" value="P:regulation of glutamine family amino acid metabolic process"/>
    <property type="evidence" value="ECO:0007669"/>
    <property type="project" value="UniProtKB-UniRule"/>
</dbReference>
<comment type="similarity">
    <text evidence="7">Belongs to the GlnE family.</text>
</comment>
<dbReference type="HOGENOM" id="CLU_006233_0_1_4"/>
<dbReference type="Proteomes" id="UP000006798">
    <property type="component" value="Chromosome 1"/>
</dbReference>
<evidence type="ECO:0000259" key="10">
    <source>
        <dbReference type="Pfam" id="PF08335"/>
    </source>
</evidence>
<keyword evidence="2 7" id="KW-0548">Nucleotidyltransferase</keyword>
<dbReference type="GO" id="GO:0005829">
    <property type="term" value="C:cytosol"/>
    <property type="evidence" value="ECO:0007669"/>
    <property type="project" value="TreeGrafter"/>
</dbReference>
<dbReference type="HAMAP" id="MF_00802">
    <property type="entry name" value="GlnE"/>
    <property type="match status" value="1"/>
</dbReference>
<dbReference type="Gene3D" id="1.20.120.330">
    <property type="entry name" value="Nucleotidyltransferases domain 2"/>
    <property type="match status" value="2"/>
</dbReference>
<feature type="region of interest" description="Adenylyl transferase" evidence="7">
    <location>
        <begin position="499"/>
        <end position="1297"/>
    </location>
</feature>
<feature type="domain" description="Glutamate-ammonia ligase adenylyltransferase repeated" evidence="9">
    <location>
        <begin position="69"/>
        <end position="309"/>
    </location>
</feature>
<evidence type="ECO:0000259" key="9">
    <source>
        <dbReference type="Pfam" id="PF03710"/>
    </source>
</evidence>
<evidence type="ECO:0000256" key="8">
    <source>
        <dbReference type="SAM" id="MobiDB-lite"/>
    </source>
</evidence>
<feature type="compositionally biased region" description="Low complexity" evidence="8">
    <location>
        <begin position="22"/>
        <end position="38"/>
    </location>
</feature>
<dbReference type="GO" id="GO:0000287">
    <property type="term" value="F:magnesium ion binding"/>
    <property type="evidence" value="ECO:0007669"/>
    <property type="project" value="UniProtKB-UniRule"/>
</dbReference>
<keyword evidence="11" id="KW-0436">Ligase</keyword>
<evidence type="ECO:0000256" key="6">
    <source>
        <dbReference type="ARBA" id="ARBA00023268"/>
    </source>
</evidence>
<dbReference type="NCBIfam" id="NF008292">
    <property type="entry name" value="PRK11072.1"/>
    <property type="match status" value="1"/>
</dbReference>
<dbReference type="CDD" id="cd05401">
    <property type="entry name" value="NT_GlnE_GlnD_like"/>
    <property type="match status" value="2"/>
</dbReference>
<keyword evidence="1 7" id="KW-0808">Transferase</keyword>
<dbReference type="InterPro" id="IPR005190">
    <property type="entry name" value="GlnE_rpt_dom"/>
</dbReference>
<dbReference type="Pfam" id="PF08335">
    <property type="entry name" value="GlnD_UR_UTase"/>
    <property type="match status" value="1"/>
</dbReference>
<dbReference type="FunFam" id="1.20.120.330:FF:000005">
    <property type="entry name" value="Bifunctional glutamine synthetase adenylyltransferase/adenylyl-removing enzyme"/>
    <property type="match status" value="1"/>
</dbReference>
<feature type="region of interest" description="Adenylyl removase" evidence="7">
    <location>
        <begin position="1"/>
        <end position="491"/>
    </location>
</feature>
<dbReference type="InterPro" id="IPR023057">
    <property type="entry name" value="GlnE"/>
</dbReference>
<dbReference type="GO" id="GO:0016874">
    <property type="term" value="F:ligase activity"/>
    <property type="evidence" value="ECO:0007669"/>
    <property type="project" value="UniProtKB-KW"/>
</dbReference>
<keyword evidence="3 7" id="KW-0547">Nucleotide-binding</keyword>
<dbReference type="SUPFAM" id="SSF81593">
    <property type="entry name" value="Nucleotidyltransferase substrate binding subunit/domain"/>
    <property type="match status" value="2"/>
</dbReference>
<dbReference type="Gene3D" id="1.20.120.1510">
    <property type="match status" value="1"/>
</dbReference>
<evidence type="ECO:0000256" key="1">
    <source>
        <dbReference type="ARBA" id="ARBA00022679"/>
    </source>
</evidence>
<dbReference type="EC" id="2.7.7.89" evidence="7"/>
<organism evidence="11 12">
    <name type="scientific">Cupriavidus necator (strain ATCC 43291 / DSM 13513 / CCUG 52238 / LMG 8453 / N-1)</name>
    <name type="common">Ralstonia eutropha</name>
    <dbReference type="NCBI Taxonomy" id="1042878"/>
    <lineage>
        <taxon>Bacteria</taxon>
        <taxon>Pseudomonadati</taxon>
        <taxon>Pseudomonadota</taxon>
        <taxon>Betaproteobacteria</taxon>
        <taxon>Burkholderiales</taxon>
        <taxon>Burkholderiaceae</taxon>
        <taxon>Cupriavidus</taxon>
    </lineage>
</organism>
<evidence type="ECO:0000256" key="7">
    <source>
        <dbReference type="HAMAP-Rule" id="MF_00802"/>
    </source>
</evidence>
<accession>G0F0E1</accession>
<reference evidence="11 12" key="1">
    <citation type="journal article" date="2011" name="J. Bacteriol.">
        <title>Complete genome sequence of the type strain Cupriavidus necator N-1.</title>
        <authorList>
            <person name="Poehlein A."/>
            <person name="Kusian B."/>
            <person name="Friedrich B."/>
            <person name="Daniel R."/>
            <person name="Bowien B."/>
        </authorList>
    </citation>
    <scope>NUCLEOTIDE SEQUENCE [LARGE SCALE GENOMIC DNA]</scope>
    <source>
        <strain evidence="12">ATCC 43291 / DSM 13513 / CCUG 52238 / LMG 8453 / N-1</strain>
    </source>
</reference>
<evidence type="ECO:0000256" key="5">
    <source>
        <dbReference type="ARBA" id="ARBA00022842"/>
    </source>
</evidence>
<dbReference type="Gene3D" id="3.30.460.10">
    <property type="entry name" value="Beta Polymerase, domain 2"/>
    <property type="match status" value="2"/>
</dbReference>
<dbReference type="EC" id="2.7.7.42" evidence="7"/>
<feature type="region of interest" description="Disordered" evidence="8">
    <location>
        <begin position="1059"/>
        <end position="1083"/>
    </location>
</feature>
<dbReference type="InterPro" id="IPR043519">
    <property type="entry name" value="NT_sf"/>
</dbReference>
<evidence type="ECO:0000256" key="3">
    <source>
        <dbReference type="ARBA" id="ARBA00022741"/>
    </source>
</evidence>
<dbReference type="GO" id="GO:0047388">
    <property type="term" value="F:[glutamine synthetase]-adenylyl-L-tyrosine phosphorylase activity"/>
    <property type="evidence" value="ECO:0007669"/>
    <property type="project" value="UniProtKB-EC"/>
</dbReference>
<dbReference type="GO" id="GO:0005524">
    <property type="term" value="F:ATP binding"/>
    <property type="evidence" value="ECO:0007669"/>
    <property type="project" value="UniProtKB-UniRule"/>
</dbReference>
<comment type="cofactor">
    <cofactor evidence="7">
        <name>Mg(2+)</name>
        <dbReference type="ChEBI" id="CHEBI:18420"/>
    </cofactor>
</comment>
<gene>
    <name evidence="7 11" type="primary">glnE</name>
    <name evidence="11" type="ordered locus">CNE_1c10700</name>
</gene>
<feature type="domain" description="Glutamate-ammonia ligase adenylyltransferase repeated" evidence="9">
    <location>
        <begin position="619"/>
        <end position="855"/>
    </location>
</feature>
<dbReference type="GO" id="GO:0008882">
    <property type="term" value="F:[glutamate-ammonia-ligase] adenylyltransferase activity"/>
    <property type="evidence" value="ECO:0007669"/>
    <property type="project" value="UniProtKB-UniRule"/>
</dbReference>
<evidence type="ECO:0000256" key="4">
    <source>
        <dbReference type="ARBA" id="ARBA00022840"/>
    </source>
</evidence>
<comment type="function">
    <text evidence="7">Involved in the regulation of glutamine synthetase GlnA, a key enzyme in the process to assimilate ammonia. When cellular nitrogen levels are high, the C-terminal adenylyl transferase (AT) inactivates GlnA by covalent transfer of an adenylyl group from ATP to specific tyrosine residue of GlnA, thus reducing its activity. Conversely, when nitrogen levels are low, the N-terminal adenylyl removase (AR) activates GlnA by removing the adenylyl group by phosphorolysis, increasing its activity. The regulatory region of GlnE binds the signal transduction protein PII (GlnB) which indicates the nitrogen status of the cell.</text>
</comment>
<keyword evidence="4 7" id="KW-0067">ATP-binding</keyword>
<name>G0F0E1_CUPNN</name>
<dbReference type="PANTHER" id="PTHR30621:SF0">
    <property type="entry name" value="BIFUNCTIONAL GLUTAMINE SYNTHETASE ADENYLYLTRANSFERASE_ADENYLYL-REMOVING ENZYME"/>
    <property type="match status" value="1"/>
</dbReference>
<proteinExistence type="inferred from homology"/>
<feature type="compositionally biased region" description="Pro residues" evidence="8">
    <location>
        <begin position="1250"/>
        <end position="1262"/>
    </location>
</feature>
<protein>
    <recommendedName>
        <fullName evidence="7">Bifunctional glutamine synthetase adenylyltransferase/adenylyl-removing enzyme</fullName>
    </recommendedName>
    <alternativeName>
        <fullName evidence="7">ATP:glutamine synthetase adenylyltransferase</fullName>
    </alternativeName>
    <alternativeName>
        <fullName evidence="7">ATase</fullName>
    </alternativeName>
    <domain>
        <recommendedName>
            <fullName evidence="7">Glutamine synthetase adenylyl-L-tyrosine phosphorylase</fullName>
            <ecNumber evidence="7">2.7.7.89</ecNumber>
        </recommendedName>
        <alternativeName>
            <fullName evidence="7">Adenylyl removase</fullName>
            <shortName evidence="7">AR</shortName>
            <shortName evidence="7">AT-N</shortName>
        </alternativeName>
    </domain>
    <domain>
        <recommendedName>
            <fullName evidence="7">Glutamine synthetase adenylyl transferase</fullName>
            <ecNumber evidence="7">2.7.7.42</ecNumber>
        </recommendedName>
        <alternativeName>
            <fullName evidence="7">Adenylyl transferase</fullName>
            <shortName evidence="7">AT</shortName>
            <shortName evidence="7">AT-C</shortName>
        </alternativeName>
    </domain>
</protein>
<dbReference type="EMBL" id="CP002877">
    <property type="protein sequence ID" value="AEI76426.1"/>
    <property type="molecule type" value="Genomic_DNA"/>
</dbReference>
<sequence length="1297" mass="140770">MTASEPTSSAAGDAADQHGARATPDPANPANAQPGPGAGTMAAGAFAITAAQALQPADGVVQAGGHVLYSAAYSHYARRVLQARPDLPAVLAAAAAQPLTRAWMQARLQALHEPSADAEESAKRTLRRLRAEVMCAVIERDLRGLATLGEVTGAMTDLAELAIQHGLAMLGDDLAATFGRPVGAQSGEVQELVVVGMGKLGGRELNVSSDIDLIFLYDEDGETQGGSRSLSNHEYFIRLGRRLINLLAEVTADGYVFRVDMRLRPNGDAGPLACSLGMLEEYLVVQGREWERYAWIKGRVVSALDTPHAQRTASLLARLTTPFVFRRYLDYGVIAAIRSLHAQIRSEAAKRSGGLAGHGVNQRSFNIKLGRGGIREIEFMAQVFQLIRGGQDPVLRVRPTLEVLAVAVERGLLPAGQAEQLGDAYRFLRQLEHRLQYRDDAQTHHLPTSPDEQLAVARMMGCADWQELLARLAALQEPVAQQFEATFSDPDAAPCEALWPGIVFDDNAAQAQDNLEQKQDDAACDDDAAPCQRLQAAGFTDCNGLLDRLRAIASSLRYRALSESSRARFDQLVNRALDLAARQDDADSTIARFIDFLEAISRRASYLSLLSEYPQAMDRVAQTLHASRWAAAYLTRHPQLLDELLDSDALAGAPDWAAFRKRLHERLLAAEGQIEQQMDILRREHHVETFRVLLQDLQGMLTVEQVADRLSDLADAMLEATLATVWRQLATRHRDTPRFAVIAYGRLGGKELGYASDLDIIFLYDDDHERAPDVYAAYARRLITWLTSHTAAGALFDVDTRLRPNGAAGLLVTSFEAFRRYQLREGDNTAWVWEHQALTRARFCAGDAAIGDRFEALRGEVLCQERDAAALRDEIVQMRRKVAEGHPNPTDLFDLKHDRGGMVDIEFTVQYLVLLHSRAHPQLTRNAGNIALLREAGELGLIDATLAPAVGGAYRLFRARQHQLRLEGQAHARVAPASVAQQTGQVARCGRPCSVRPDAAVPPAPAGASWPGLLAAIALVWALSALVHLHAMVACAWPLPARCRAAGRPVVAPGHRHVGAPGWTPLAGRRAGGHRRAGHRRARGACAHPVAGAGCLRHRRAGGAAARAGDCMVWRALRRLARAGPVGRARAVAGIGPGARHRRAAMPGRAGQGLGGTVVAGAGGVRTGLGIWRGAPRARGRRRGRPAVLGLAGVVAGASPGPRRRRLSRPGAGVTGDAAARRPAGRTAPAVSRSRAQWRRRHRHHHCPVPAQPAPVVCPPRPPVRRRHRAGRRRRRPDWWCNRCRTDAGVPKPSALR</sequence>
<comment type="catalytic activity">
    <reaction evidence="7">
        <text>[glutamine synthetase]-O(4)-(5'-adenylyl)-L-tyrosine + phosphate = [glutamine synthetase]-L-tyrosine + ADP</text>
        <dbReference type="Rhea" id="RHEA:43716"/>
        <dbReference type="Rhea" id="RHEA-COMP:10660"/>
        <dbReference type="Rhea" id="RHEA-COMP:10661"/>
        <dbReference type="ChEBI" id="CHEBI:43474"/>
        <dbReference type="ChEBI" id="CHEBI:46858"/>
        <dbReference type="ChEBI" id="CHEBI:83624"/>
        <dbReference type="ChEBI" id="CHEBI:456216"/>
        <dbReference type="EC" id="2.7.7.89"/>
    </reaction>
</comment>
<evidence type="ECO:0000313" key="11">
    <source>
        <dbReference type="EMBL" id="AEI76426.1"/>
    </source>
</evidence>
<feature type="domain" description="PII-uridylyltransferase/Glutamine-synthetase adenylyltransferase" evidence="10">
    <location>
        <begin position="361"/>
        <end position="486"/>
    </location>
</feature>
<feature type="region of interest" description="Disordered" evidence="8">
    <location>
        <begin position="1"/>
        <end position="38"/>
    </location>
</feature>